<evidence type="ECO:0000256" key="1">
    <source>
        <dbReference type="SAM" id="MobiDB-lite"/>
    </source>
</evidence>
<keyword evidence="3" id="KW-1185">Reference proteome</keyword>
<sequence length="354" mass="41404">MFQTKIKIDIVKAAYQFRSMVTYITFKERHILENILGQKTEGVDYRTYFFMDKLILHIRFTKREDFSKVKEQNVDLIINAYSLNLMKNRVMHLIYVFYKYHKLLLELYNKPHIASKDLIQIASFDMFLSRVILHFVDIIMLYVKNIQTINNDTMYEVSQIFCFNWTITQFYNDLIKNKLNHNPIFKLTCLGKFDKPINNRTNIYYDTVYKQWNELGSELPKKISLVTMEHFYHNNRHLGTLLEPEDMYAYKMKVCEKFEELNADGEGPSGSASAVTGLKRQSVIQSVTGVYQAGGSSTTTETPTHSERSTHSKTPTHSETQEEGEPPVKRQAPSYEMVVVDPSENEEEDTDQND</sequence>
<name>A0A1W0E7G8_9MICR</name>
<protein>
    <submittedName>
        <fullName evidence="2">Uncharacterized protein</fullName>
    </submittedName>
</protein>
<evidence type="ECO:0000313" key="2">
    <source>
        <dbReference type="EMBL" id="OQS55178.1"/>
    </source>
</evidence>
<dbReference type="Proteomes" id="UP000192758">
    <property type="component" value="Unassembled WGS sequence"/>
</dbReference>
<evidence type="ECO:0000313" key="3">
    <source>
        <dbReference type="Proteomes" id="UP000192758"/>
    </source>
</evidence>
<gene>
    <name evidence="2" type="ORF">EHP00_1716</name>
</gene>
<reference evidence="2 3" key="1">
    <citation type="journal article" date="2017" name="Environ. Microbiol.">
        <title>Decay of the glycolytic pathway and adaptation to intranuclear parasitism within Enterocytozoonidae microsporidia.</title>
        <authorList>
            <person name="Wiredu Boakye D."/>
            <person name="Jaroenlak P."/>
            <person name="Prachumwat A."/>
            <person name="Williams T.A."/>
            <person name="Bateman K.S."/>
            <person name="Itsathitphaisarn O."/>
            <person name="Sritunyalucksana K."/>
            <person name="Paszkiewicz K.H."/>
            <person name="Moore K.A."/>
            <person name="Stentiford G.D."/>
            <person name="Williams B.A."/>
        </authorList>
    </citation>
    <scope>NUCLEOTIDE SEQUENCE [LARGE SCALE GENOMIC DNA]</scope>
    <source>
        <strain evidence="2 3">TH1</strain>
    </source>
</reference>
<comment type="caution">
    <text evidence="2">The sequence shown here is derived from an EMBL/GenBank/DDBJ whole genome shotgun (WGS) entry which is preliminary data.</text>
</comment>
<accession>A0A1W0E7G8</accession>
<proteinExistence type="predicted"/>
<feature type="region of interest" description="Disordered" evidence="1">
    <location>
        <begin position="290"/>
        <end position="354"/>
    </location>
</feature>
<dbReference type="EMBL" id="MNPJ01000013">
    <property type="protein sequence ID" value="OQS55178.1"/>
    <property type="molecule type" value="Genomic_DNA"/>
</dbReference>
<dbReference type="VEuPathDB" id="MicrosporidiaDB:EHP00_1716"/>
<organism evidence="2 3">
    <name type="scientific">Ecytonucleospora hepatopenaei</name>
    <dbReference type="NCBI Taxonomy" id="646526"/>
    <lineage>
        <taxon>Eukaryota</taxon>
        <taxon>Fungi</taxon>
        <taxon>Fungi incertae sedis</taxon>
        <taxon>Microsporidia</taxon>
        <taxon>Enterocytozoonidae</taxon>
        <taxon>Ecytonucleospora</taxon>
    </lineage>
</organism>
<dbReference type="AlphaFoldDB" id="A0A1W0E7G8"/>
<feature type="compositionally biased region" description="Acidic residues" evidence="1">
    <location>
        <begin position="343"/>
        <end position="354"/>
    </location>
</feature>